<evidence type="ECO:0000256" key="5">
    <source>
        <dbReference type="ARBA" id="ARBA00022723"/>
    </source>
</evidence>
<dbReference type="PANTHER" id="PTHR11705:SF139">
    <property type="entry name" value="PEPTIDASE M14 CARBOXYPEPTIDASE A DOMAIN-CONTAINING PROTEIN"/>
    <property type="match status" value="1"/>
</dbReference>
<dbReference type="GO" id="GO:0005615">
    <property type="term" value="C:extracellular space"/>
    <property type="evidence" value="ECO:0007669"/>
    <property type="project" value="TreeGrafter"/>
</dbReference>
<evidence type="ECO:0000256" key="6">
    <source>
        <dbReference type="ARBA" id="ARBA00022729"/>
    </source>
</evidence>
<dbReference type="GO" id="GO:0004181">
    <property type="term" value="F:metallocarboxypeptidase activity"/>
    <property type="evidence" value="ECO:0007669"/>
    <property type="project" value="InterPro"/>
</dbReference>
<dbReference type="Pfam" id="PF00246">
    <property type="entry name" value="Peptidase_M14"/>
    <property type="match status" value="1"/>
</dbReference>
<dbReference type="GO" id="GO:0006508">
    <property type="term" value="P:proteolysis"/>
    <property type="evidence" value="ECO:0007669"/>
    <property type="project" value="UniProtKB-KW"/>
</dbReference>
<dbReference type="WormBase" id="SRAE_2000410400">
    <property type="protein sequence ID" value="SRP10380"/>
    <property type="gene ID" value="WBGene00264332"/>
</dbReference>
<dbReference type="Proteomes" id="UP000035682">
    <property type="component" value="Unplaced"/>
</dbReference>
<organism evidence="12">
    <name type="scientific">Strongyloides ratti</name>
    <name type="common">Parasitic roundworm</name>
    <dbReference type="NCBI Taxonomy" id="34506"/>
    <lineage>
        <taxon>Eukaryota</taxon>
        <taxon>Metazoa</taxon>
        <taxon>Ecdysozoa</taxon>
        <taxon>Nematoda</taxon>
        <taxon>Chromadorea</taxon>
        <taxon>Rhabditida</taxon>
        <taxon>Tylenchina</taxon>
        <taxon>Panagrolaimomorpha</taxon>
        <taxon>Strongyloidoidea</taxon>
        <taxon>Strongyloididae</taxon>
        <taxon>Strongyloides</taxon>
    </lineage>
</organism>
<dbReference type="SMART" id="SM00631">
    <property type="entry name" value="Zn_pept"/>
    <property type="match status" value="1"/>
</dbReference>
<comment type="cofactor">
    <cofactor evidence="1">
        <name>Zn(2+)</name>
        <dbReference type="ChEBI" id="CHEBI:29105"/>
    </cofactor>
</comment>
<dbReference type="OrthoDB" id="3626597at2759"/>
<keyword evidence="9" id="KW-0482">Metalloprotease</keyword>
<evidence type="ECO:0000313" key="13">
    <source>
        <dbReference type="Proteomes" id="UP000035682"/>
    </source>
</evidence>
<dbReference type="OMA" id="REWMTPM"/>
<reference evidence="14" key="2">
    <citation type="submission" date="2020-12" db="UniProtKB">
        <authorList>
            <consortium name="WormBaseParasite"/>
        </authorList>
    </citation>
    <scope>IDENTIFICATION</scope>
</reference>
<protein>
    <submittedName>
        <fullName evidence="12 14">Peptidase M14, carboxypeptidase A domain-containing protein</fullName>
    </submittedName>
</protein>
<evidence type="ECO:0000259" key="11">
    <source>
        <dbReference type="PROSITE" id="PS52035"/>
    </source>
</evidence>
<keyword evidence="3 12" id="KW-0121">Carboxypeptidase</keyword>
<keyword evidence="7" id="KW-0378">Hydrolase</keyword>
<dbReference type="Gene3D" id="3.40.630.10">
    <property type="entry name" value="Zn peptidases"/>
    <property type="match status" value="1"/>
</dbReference>
<name>A0A090LPI7_STRRB</name>
<dbReference type="InterPro" id="IPR000834">
    <property type="entry name" value="Peptidase_M14"/>
</dbReference>
<evidence type="ECO:0000313" key="14">
    <source>
        <dbReference type="WBParaSite" id="SRAE_2000410400.1"/>
    </source>
</evidence>
<dbReference type="PROSITE" id="PS52035">
    <property type="entry name" value="PEPTIDASE_M14"/>
    <property type="match status" value="1"/>
</dbReference>
<evidence type="ECO:0000313" key="12">
    <source>
        <dbReference type="EMBL" id="CEF69455.1"/>
    </source>
</evidence>
<dbReference type="STRING" id="34506.A0A090LPI7"/>
<dbReference type="PROSITE" id="PS00132">
    <property type="entry name" value="CARBOXYPEPT_ZN_1"/>
    <property type="match status" value="1"/>
</dbReference>
<evidence type="ECO:0000313" key="15">
    <source>
        <dbReference type="WormBase" id="SRAE_2000410400"/>
    </source>
</evidence>
<feature type="domain" description="Peptidase M14" evidence="11">
    <location>
        <begin position="122"/>
        <end position="411"/>
    </location>
</feature>
<keyword evidence="13" id="KW-1185">Reference proteome</keyword>
<dbReference type="CTD" id="36381825"/>
<keyword evidence="5" id="KW-0479">Metal-binding</keyword>
<dbReference type="PRINTS" id="PR00765">
    <property type="entry name" value="CRBOXYPTASEA"/>
</dbReference>
<evidence type="ECO:0000256" key="2">
    <source>
        <dbReference type="ARBA" id="ARBA00005988"/>
    </source>
</evidence>
<dbReference type="FunFam" id="3.40.630.10:FF:000084">
    <property type="entry name" value="Carboxypeptidase B2"/>
    <property type="match status" value="1"/>
</dbReference>
<dbReference type="PANTHER" id="PTHR11705">
    <property type="entry name" value="PROTEASE FAMILY M14 CARBOXYPEPTIDASE A,B"/>
    <property type="match status" value="1"/>
</dbReference>
<evidence type="ECO:0000256" key="8">
    <source>
        <dbReference type="ARBA" id="ARBA00022833"/>
    </source>
</evidence>
<evidence type="ECO:0000256" key="4">
    <source>
        <dbReference type="ARBA" id="ARBA00022670"/>
    </source>
</evidence>
<evidence type="ECO:0000256" key="3">
    <source>
        <dbReference type="ARBA" id="ARBA00022645"/>
    </source>
</evidence>
<dbReference type="InterPro" id="IPR057246">
    <property type="entry name" value="CARBOXYPEPT_ZN_1"/>
</dbReference>
<keyword evidence="8" id="KW-0862">Zinc</keyword>
<dbReference type="EMBL" id="LN609529">
    <property type="protein sequence ID" value="CEF69455.1"/>
    <property type="molecule type" value="Genomic_DNA"/>
</dbReference>
<dbReference type="AlphaFoldDB" id="A0A090LPI7"/>
<proteinExistence type="inferred from homology"/>
<accession>A0A090LPI7</accession>
<evidence type="ECO:0000256" key="7">
    <source>
        <dbReference type="ARBA" id="ARBA00022801"/>
    </source>
</evidence>
<evidence type="ECO:0000256" key="9">
    <source>
        <dbReference type="ARBA" id="ARBA00023049"/>
    </source>
</evidence>
<sequence length="415" mass="48540">MITVAFSNSKKSCFFITILECIVDYNGFSQFIIGIHNENDLVVFDKFDKTYGDKVDYWHKTKIIGKNIVLLSSPKFKIGIEELLKFLKLDFKIITKNWNDPLMQKNKKSKRHVRGNKINLEVFHSYNDSIHYFEYLESKYKDIVEINDLGITSNGRIIKYITIGYKTDKKKPIVIIESGAHGREWITQSSILIFIDNLIKNRNLYNKLFKKLNIIIIPSLNPDGYEYSREKDRMWRGNRNIKSNNCGVDINRNFDFKWKKDYEVCETYSGEKPNSENETLGFVNLVKNNINYIKGYLSLHSYGRYIIYPWSYEKKTYTKEHDEIVMLAKKMIFDIKKETNASYIHGTAADILYNSYGCALDYMKSLGVKYTYALEIAPSDGLYNGFIVSEDLILPASKEFEVAAVKFLNQIYEEF</sequence>
<gene>
    <name evidence="12 14 15" type="ORF">SRAE_2000410400</name>
</gene>
<dbReference type="WBParaSite" id="SRAE_2000410400.1">
    <property type="protein sequence ID" value="SRAE_2000410400.1"/>
    <property type="gene ID" value="WBGene00264332"/>
</dbReference>
<feature type="active site" description="Proton donor/acceptor" evidence="10">
    <location>
        <position position="375"/>
    </location>
</feature>
<keyword evidence="4" id="KW-0645">Protease</keyword>
<dbReference type="GO" id="GO:0008270">
    <property type="term" value="F:zinc ion binding"/>
    <property type="evidence" value="ECO:0007669"/>
    <property type="project" value="InterPro"/>
</dbReference>
<evidence type="ECO:0000256" key="1">
    <source>
        <dbReference type="ARBA" id="ARBA00001947"/>
    </source>
</evidence>
<evidence type="ECO:0000256" key="10">
    <source>
        <dbReference type="PROSITE-ProRule" id="PRU01379"/>
    </source>
</evidence>
<reference evidence="12 13" key="1">
    <citation type="submission" date="2014-09" db="EMBL/GenBank/DDBJ databases">
        <authorList>
            <person name="Martin A.A."/>
        </authorList>
    </citation>
    <scope>NUCLEOTIDE SEQUENCE</scope>
    <source>
        <strain evidence="13">ED321</strain>
        <strain evidence="12">ED321 Heterogonic</strain>
    </source>
</reference>
<comment type="similarity">
    <text evidence="2 10">Belongs to the peptidase M14 family.</text>
</comment>
<dbReference type="GeneID" id="36381825"/>
<keyword evidence="6" id="KW-0732">Signal</keyword>
<dbReference type="RefSeq" id="XP_024508655.1">
    <property type="nucleotide sequence ID" value="XM_024642934.1"/>
</dbReference>
<dbReference type="SUPFAM" id="SSF53187">
    <property type="entry name" value="Zn-dependent exopeptidases"/>
    <property type="match status" value="1"/>
</dbReference>